<evidence type="ECO:0000313" key="2">
    <source>
        <dbReference type="Proteomes" id="UP001183604"/>
    </source>
</evidence>
<dbReference type="RefSeq" id="WP_310283830.1">
    <property type="nucleotide sequence ID" value="NZ_BAAAOM010000002.1"/>
</dbReference>
<accession>A0ABU2AID7</accession>
<name>A0ABU2AID7_9ACTN</name>
<comment type="caution">
    <text evidence="1">The sequence shown here is derived from an EMBL/GenBank/DDBJ whole genome shotgun (WGS) entry which is preliminary data.</text>
</comment>
<evidence type="ECO:0000313" key="1">
    <source>
        <dbReference type="EMBL" id="MDR7336835.1"/>
    </source>
</evidence>
<organism evidence="1 2">
    <name type="scientific">Glycomyces lechevalierae</name>
    <dbReference type="NCBI Taxonomy" id="256034"/>
    <lineage>
        <taxon>Bacteria</taxon>
        <taxon>Bacillati</taxon>
        <taxon>Actinomycetota</taxon>
        <taxon>Actinomycetes</taxon>
        <taxon>Glycomycetales</taxon>
        <taxon>Glycomycetaceae</taxon>
        <taxon>Glycomyces</taxon>
    </lineage>
</organism>
<proteinExistence type="predicted"/>
<protein>
    <submittedName>
        <fullName evidence="1">Uncharacterized protein</fullName>
    </submittedName>
</protein>
<reference evidence="1 2" key="1">
    <citation type="submission" date="2023-07" db="EMBL/GenBank/DDBJ databases">
        <title>Sequencing the genomes of 1000 actinobacteria strains.</title>
        <authorList>
            <person name="Klenk H.-P."/>
        </authorList>
    </citation>
    <scope>NUCLEOTIDE SEQUENCE [LARGE SCALE GENOMIC DNA]</scope>
    <source>
        <strain evidence="1 2">DSM 44724</strain>
    </source>
</reference>
<dbReference type="EMBL" id="JAVDYD010000001">
    <property type="protein sequence ID" value="MDR7336835.1"/>
    <property type="molecule type" value="Genomic_DNA"/>
</dbReference>
<gene>
    <name evidence="1" type="ORF">J2S69_000554</name>
</gene>
<keyword evidence="2" id="KW-1185">Reference proteome</keyword>
<sequence>MYDLIAVMNGVRGNLGSINGLRTPEFTPDTISPPTAIVPVPRIDYKNGLGRSRMSIQGTILLFTSKGWNRTGQEQLAKFASLTGDRSIVQAIDRDRTLGGACGDCTVSDFRPLSDEEFGEIGYWGGVFTLDIL</sequence>
<dbReference type="Proteomes" id="UP001183604">
    <property type="component" value="Unassembled WGS sequence"/>
</dbReference>